<dbReference type="CDD" id="cd01038">
    <property type="entry name" value="Endonuclease_DUF559"/>
    <property type="match status" value="1"/>
</dbReference>
<evidence type="ECO:0000259" key="1">
    <source>
        <dbReference type="Pfam" id="PF04480"/>
    </source>
</evidence>
<organism evidence="2 3">
    <name type="scientific">Subdoligranulum variabile</name>
    <dbReference type="NCBI Taxonomy" id="214851"/>
    <lineage>
        <taxon>Bacteria</taxon>
        <taxon>Bacillati</taxon>
        <taxon>Bacillota</taxon>
        <taxon>Clostridia</taxon>
        <taxon>Eubacteriales</taxon>
        <taxon>Oscillospiraceae</taxon>
        <taxon>Subdoligranulum</taxon>
    </lineage>
</organism>
<accession>A0A943HKM6</accession>
<dbReference type="AlphaFoldDB" id="A0A943HKM6"/>
<protein>
    <submittedName>
        <fullName evidence="2">Endonuclease domain-containing protein</fullName>
    </submittedName>
</protein>
<gene>
    <name evidence="2" type="ORF">KHY36_07295</name>
</gene>
<dbReference type="Pfam" id="PF04480">
    <property type="entry name" value="DUF559"/>
    <property type="match status" value="1"/>
</dbReference>
<sequence>MTGKHNKELTPIARRLRKDMTKEERHLWYDFLRGYPIRFLRQKVVGKYVVDFYCAAANLVVELDGSQHFEDAGRVCDAARTKFLQKYGLRVLRFANNDVMKNFEGVCTAIDKAVQEGMELLP</sequence>
<dbReference type="PANTHER" id="PTHR38590:SF1">
    <property type="entry name" value="BLL0828 PROTEIN"/>
    <property type="match status" value="1"/>
</dbReference>
<proteinExistence type="predicted"/>
<evidence type="ECO:0000313" key="3">
    <source>
        <dbReference type="Proteomes" id="UP000759273"/>
    </source>
</evidence>
<dbReference type="InterPro" id="IPR007569">
    <property type="entry name" value="DUF559"/>
</dbReference>
<keyword evidence="2" id="KW-0255">Endonuclease</keyword>
<feature type="domain" description="DUF559" evidence="1">
    <location>
        <begin position="9"/>
        <end position="114"/>
    </location>
</feature>
<comment type="caution">
    <text evidence="2">The sequence shown here is derived from an EMBL/GenBank/DDBJ whole genome shotgun (WGS) entry which is preliminary data.</text>
</comment>
<reference evidence="2" key="1">
    <citation type="submission" date="2021-02" db="EMBL/GenBank/DDBJ databases">
        <title>Infant gut strain persistence is associated with maternal origin, phylogeny, and functional potential including surface adhesion and iron acquisition.</title>
        <authorList>
            <person name="Lou Y.C."/>
        </authorList>
    </citation>
    <scope>NUCLEOTIDE SEQUENCE</scope>
    <source>
        <strain evidence="2">L3_101_000M1_dasL3_101_000M1_concoct_87</strain>
    </source>
</reference>
<dbReference type="SUPFAM" id="SSF52980">
    <property type="entry name" value="Restriction endonuclease-like"/>
    <property type="match status" value="1"/>
</dbReference>
<dbReference type="PANTHER" id="PTHR38590">
    <property type="entry name" value="BLL0828 PROTEIN"/>
    <property type="match status" value="1"/>
</dbReference>
<dbReference type="InterPro" id="IPR047216">
    <property type="entry name" value="Endonuclease_DUF559_bact"/>
</dbReference>
<dbReference type="GO" id="GO:0004519">
    <property type="term" value="F:endonuclease activity"/>
    <property type="evidence" value="ECO:0007669"/>
    <property type="project" value="UniProtKB-KW"/>
</dbReference>
<name>A0A943HKM6_9FIRM</name>
<keyword evidence="2" id="KW-0378">Hydrolase</keyword>
<dbReference type="Gene3D" id="3.40.960.10">
    <property type="entry name" value="VSR Endonuclease"/>
    <property type="match status" value="1"/>
</dbReference>
<dbReference type="Proteomes" id="UP000759273">
    <property type="component" value="Unassembled WGS sequence"/>
</dbReference>
<dbReference type="InterPro" id="IPR011335">
    <property type="entry name" value="Restrct_endonuc-II-like"/>
</dbReference>
<dbReference type="EMBL" id="JAGZGG010000014">
    <property type="protein sequence ID" value="MBS5332315.1"/>
    <property type="molecule type" value="Genomic_DNA"/>
</dbReference>
<evidence type="ECO:0000313" key="2">
    <source>
        <dbReference type="EMBL" id="MBS5332315.1"/>
    </source>
</evidence>
<keyword evidence="2" id="KW-0540">Nuclease</keyword>